<organism evidence="4 5">
    <name type="scientific">Octodon degus</name>
    <name type="common">Degu</name>
    <name type="synonym">Sciurus degus</name>
    <dbReference type="NCBI Taxonomy" id="10160"/>
    <lineage>
        <taxon>Eukaryota</taxon>
        <taxon>Metazoa</taxon>
        <taxon>Chordata</taxon>
        <taxon>Craniata</taxon>
        <taxon>Vertebrata</taxon>
        <taxon>Euteleostomi</taxon>
        <taxon>Mammalia</taxon>
        <taxon>Eutheria</taxon>
        <taxon>Euarchontoglires</taxon>
        <taxon>Glires</taxon>
        <taxon>Rodentia</taxon>
        <taxon>Hystricomorpha</taxon>
        <taxon>Octodontidae</taxon>
        <taxon>Octodon</taxon>
    </lineage>
</organism>
<dbReference type="GeneID" id="101581014"/>
<feature type="region of interest" description="Disordered" evidence="1">
    <location>
        <begin position="24"/>
        <end position="100"/>
    </location>
</feature>
<gene>
    <name evidence="5" type="primary">Iqcn</name>
</gene>
<feature type="compositionally biased region" description="Low complexity" evidence="1">
    <location>
        <begin position="31"/>
        <end position="61"/>
    </location>
</feature>
<keyword evidence="2" id="KW-1133">Transmembrane helix</keyword>
<accession>A0A6P6DS62</accession>
<evidence type="ECO:0000256" key="3">
    <source>
        <dbReference type="SAM" id="SignalP"/>
    </source>
</evidence>
<feature type="transmembrane region" description="Helical" evidence="2">
    <location>
        <begin position="148"/>
        <end position="168"/>
    </location>
</feature>
<evidence type="ECO:0000256" key="2">
    <source>
        <dbReference type="SAM" id="Phobius"/>
    </source>
</evidence>
<name>A0A6P6DS62_OCTDE</name>
<feature type="compositionally biased region" description="Polar residues" evidence="1">
    <location>
        <begin position="62"/>
        <end position="76"/>
    </location>
</feature>
<keyword evidence="3" id="KW-0732">Signal</keyword>
<feature type="chain" id="PRO_5027925707" evidence="3">
    <location>
        <begin position="24"/>
        <end position="198"/>
    </location>
</feature>
<evidence type="ECO:0000313" key="4">
    <source>
        <dbReference type="Proteomes" id="UP000515203"/>
    </source>
</evidence>
<keyword evidence="2" id="KW-0812">Transmembrane</keyword>
<sequence length="198" mass="20637">METSPWRRLLLILTLFLVLKSSGTNFPSNGETTTATETSFTSPTISSSYSSFSSPGDTSTPQSSSPGTEAASPSQVPTAQPSPSPAGSGTASGIPYPTTVTHSGSEFSSSAFTPVSDSASPIPPWIPPSSVPALGDTQTRVSHRNPGVVVAVCLLVSLVLIGSVLLVVRRRHRDTSEFLVLDEDGLSRRLSITPLPPE</sequence>
<evidence type="ECO:0000313" key="5">
    <source>
        <dbReference type="RefSeq" id="XP_023562944.1"/>
    </source>
</evidence>
<evidence type="ECO:0000256" key="1">
    <source>
        <dbReference type="SAM" id="MobiDB-lite"/>
    </source>
</evidence>
<reference evidence="5" key="1">
    <citation type="submission" date="2025-08" db="UniProtKB">
        <authorList>
            <consortium name="RefSeq"/>
        </authorList>
    </citation>
    <scope>IDENTIFICATION</scope>
</reference>
<feature type="compositionally biased region" description="Low complexity" evidence="1">
    <location>
        <begin position="77"/>
        <end position="93"/>
    </location>
</feature>
<keyword evidence="2" id="KW-0472">Membrane</keyword>
<dbReference type="AlphaFoldDB" id="A0A6P6DS62"/>
<dbReference type="RefSeq" id="XP_023562944.1">
    <property type="nucleotide sequence ID" value="XM_023707176.1"/>
</dbReference>
<dbReference type="CTD" id="80726"/>
<protein>
    <submittedName>
        <fullName evidence="5">Mucin-1 isoform X2</fullName>
    </submittedName>
</protein>
<proteinExistence type="predicted"/>
<dbReference type="Proteomes" id="UP000515203">
    <property type="component" value="Unplaced"/>
</dbReference>
<feature type="signal peptide" evidence="3">
    <location>
        <begin position="1"/>
        <end position="23"/>
    </location>
</feature>
<keyword evidence="4" id="KW-1185">Reference proteome</keyword>